<feature type="region of interest" description="Disordered" evidence="1">
    <location>
        <begin position="100"/>
        <end position="129"/>
    </location>
</feature>
<keyword evidence="3" id="KW-1185">Reference proteome</keyword>
<reference evidence="2 3" key="1">
    <citation type="submission" date="2022-03" db="EMBL/GenBank/DDBJ databases">
        <title>Complete genome of Streptomyces rimosus ssp. rimosus R7 (=ATCC 10970).</title>
        <authorList>
            <person name="Beganovic S."/>
            <person name="Ruckert C."/>
            <person name="Busche T."/>
            <person name="Kalinowski J."/>
            <person name="Wittmann C."/>
        </authorList>
    </citation>
    <scope>NUCLEOTIDE SEQUENCE [LARGE SCALE GENOMIC DNA]</scope>
    <source>
        <strain evidence="2 3">R7</strain>
    </source>
</reference>
<dbReference type="Proteomes" id="UP000829494">
    <property type="component" value="Chromosome"/>
</dbReference>
<sequence>MRGLTGCDTGGLARGTVSGSGLTRNRLAGGGTAGSAPAARCRPKGLGPGPGRPASERLRPKHTARLRSRRTGAFRTTTGAAIASMAALSLLLAGCNPGGEGVRTEGSASSTPAPKGRSAQAPSPSPSASVAYRKVDAVDLMKHDPKVGADVKKSLAKPCAADEYPVEVTYAKLTGSKDPDVVVNVMTCADSVGIGSYVYRKDGGDYDNVFANEQPSVYASVNKGELEVSKQTYNSDDNLCCASGEDVMTYRWTGSRFVEYARYHTDYSKTGGTEPAPADPTGPED</sequence>
<organism evidence="2 3">
    <name type="scientific">Streptomyces rimosus subsp. rimosus</name>
    <dbReference type="NCBI Taxonomy" id="132474"/>
    <lineage>
        <taxon>Bacteria</taxon>
        <taxon>Bacillati</taxon>
        <taxon>Actinomycetota</taxon>
        <taxon>Actinomycetes</taxon>
        <taxon>Kitasatosporales</taxon>
        <taxon>Streptomycetaceae</taxon>
        <taxon>Streptomyces</taxon>
    </lineage>
</organism>
<gene>
    <name evidence="2" type="primary">cseA</name>
    <name evidence="2" type="ORF">SRIMR7_17065</name>
</gene>
<evidence type="ECO:0000313" key="2">
    <source>
        <dbReference type="EMBL" id="UNZ03871.1"/>
    </source>
</evidence>
<name>A0ABY3Z1Z3_STRRM</name>
<evidence type="ECO:0000256" key="1">
    <source>
        <dbReference type="SAM" id="MobiDB-lite"/>
    </source>
</evidence>
<feature type="compositionally biased region" description="Basic residues" evidence="1">
    <location>
        <begin position="59"/>
        <end position="72"/>
    </location>
</feature>
<accession>A0ABY3Z1Z3</accession>
<keyword evidence="2" id="KW-0449">Lipoprotein</keyword>
<feature type="compositionally biased region" description="Low complexity" evidence="1">
    <location>
        <begin position="118"/>
        <end position="129"/>
    </location>
</feature>
<dbReference type="EMBL" id="CP094298">
    <property type="protein sequence ID" value="UNZ03871.1"/>
    <property type="molecule type" value="Genomic_DNA"/>
</dbReference>
<feature type="region of interest" description="Disordered" evidence="1">
    <location>
        <begin position="1"/>
        <end position="75"/>
    </location>
</feature>
<protein>
    <submittedName>
        <fullName evidence="2">Lipoprotein CseA</fullName>
    </submittedName>
</protein>
<proteinExistence type="predicted"/>
<evidence type="ECO:0000313" key="3">
    <source>
        <dbReference type="Proteomes" id="UP000829494"/>
    </source>
</evidence>